<evidence type="ECO:0000313" key="4">
    <source>
        <dbReference type="Proteomes" id="UP000176037"/>
    </source>
</evidence>
<name>A0A1E8FJX2_9ALTE</name>
<dbReference type="RefSeq" id="WP_070174637.1">
    <property type="nucleotide sequence ID" value="NZ_BMJR01000007.1"/>
</dbReference>
<feature type="transmembrane region" description="Helical" evidence="1">
    <location>
        <begin position="118"/>
        <end position="140"/>
    </location>
</feature>
<organism evidence="3 4">
    <name type="scientific">Alteromonas lipolytica</name>
    <dbReference type="NCBI Taxonomy" id="1856405"/>
    <lineage>
        <taxon>Bacteria</taxon>
        <taxon>Pseudomonadati</taxon>
        <taxon>Pseudomonadota</taxon>
        <taxon>Gammaproteobacteria</taxon>
        <taxon>Alteromonadales</taxon>
        <taxon>Alteromonadaceae</taxon>
        <taxon>Alteromonas/Salinimonas group</taxon>
        <taxon>Alteromonas</taxon>
    </lineage>
</organism>
<feature type="transmembrane region" description="Helical" evidence="1">
    <location>
        <begin position="12"/>
        <end position="32"/>
    </location>
</feature>
<dbReference type="EMBL" id="MJIC01000002">
    <property type="protein sequence ID" value="OFI36230.1"/>
    <property type="molecule type" value="Genomic_DNA"/>
</dbReference>
<evidence type="ECO:0000313" key="3">
    <source>
        <dbReference type="EMBL" id="OFI36230.1"/>
    </source>
</evidence>
<feature type="domain" description="DUF3592" evidence="2">
    <location>
        <begin position="41"/>
        <end position="115"/>
    </location>
</feature>
<accession>A0A1E8FJX2</accession>
<keyword evidence="1" id="KW-0812">Transmembrane</keyword>
<keyword evidence="4" id="KW-1185">Reference proteome</keyword>
<sequence length="154" mass="17175">MATAQKRKYLKMTLATAWICVLTMLLLSWQVIAGFVSGHYTTGEVVDKQVYIEHIRGVGAPRESELHEVSVQYQVNGQVYQVLANAHVYSGLGLIEQGSELTVVYAADNPAQAQVLSYALYSPMVSILGYVAFISFLVGIPRWWLWRNKPVAPE</sequence>
<evidence type="ECO:0000256" key="1">
    <source>
        <dbReference type="SAM" id="Phobius"/>
    </source>
</evidence>
<dbReference type="AlphaFoldDB" id="A0A1E8FJX2"/>
<dbReference type="OrthoDB" id="9917009at2"/>
<dbReference type="Pfam" id="PF12158">
    <property type="entry name" value="DUF3592"/>
    <property type="match status" value="1"/>
</dbReference>
<dbReference type="Proteomes" id="UP000176037">
    <property type="component" value="Unassembled WGS sequence"/>
</dbReference>
<protein>
    <recommendedName>
        <fullName evidence="2">DUF3592 domain-containing protein</fullName>
    </recommendedName>
</protein>
<keyword evidence="1" id="KW-1133">Transmembrane helix</keyword>
<keyword evidence="1" id="KW-0472">Membrane</keyword>
<proteinExistence type="predicted"/>
<dbReference type="InterPro" id="IPR021994">
    <property type="entry name" value="DUF3592"/>
</dbReference>
<evidence type="ECO:0000259" key="2">
    <source>
        <dbReference type="Pfam" id="PF12158"/>
    </source>
</evidence>
<comment type="caution">
    <text evidence="3">The sequence shown here is derived from an EMBL/GenBank/DDBJ whole genome shotgun (WGS) entry which is preliminary data.</text>
</comment>
<gene>
    <name evidence="3" type="ORF">BFC17_08910</name>
</gene>
<reference evidence="3 4" key="1">
    <citation type="submission" date="2016-09" db="EMBL/GenBank/DDBJ databases">
        <title>Alteromonas lipolytica, a new species isolated from sea water.</title>
        <authorList>
            <person name="Wu Y.-H."/>
            <person name="Cheng H."/>
            <person name="Xu X.-W."/>
        </authorList>
    </citation>
    <scope>NUCLEOTIDE SEQUENCE [LARGE SCALE GENOMIC DNA]</scope>
    <source>
        <strain evidence="3 4">JW12</strain>
    </source>
</reference>